<gene>
    <name evidence="1" type="ORF">RMAR1173_LOCUS11395</name>
</gene>
<name>A0A7S2S799_9STRA</name>
<proteinExistence type="predicted"/>
<dbReference type="Pfam" id="PF15104">
    <property type="entry name" value="CFAP141"/>
    <property type="match status" value="1"/>
</dbReference>
<dbReference type="InterPro" id="IPR029375">
    <property type="entry name" value="CFAP141"/>
</dbReference>
<organism evidence="1">
    <name type="scientific">Rhizochromulina marina</name>
    <dbReference type="NCBI Taxonomy" id="1034831"/>
    <lineage>
        <taxon>Eukaryota</taxon>
        <taxon>Sar</taxon>
        <taxon>Stramenopiles</taxon>
        <taxon>Ochrophyta</taxon>
        <taxon>Dictyochophyceae</taxon>
        <taxon>Rhizochromulinales</taxon>
        <taxon>Rhizochromulina</taxon>
    </lineage>
</organism>
<evidence type="ECO:0000313" key="1">
    <source>
        <dbReference type="EMBL" id="CAD9690319.1"/>
    </source>
</evidence>
<dbReference type="EMBL" id="HBHJ01017223">
    <property type="protein sequence ID" value="CAD9690319.1"/>
    <property type="molecule type" value="Transcribed_RNA"/>
</dbReference>
<accession>A0A7S2S799</accession>
<protein>
    <submittedName>
        <fullName evidence="1">Uncharacterized protein</fullName>
    </submittedName>
</protein>
<reference evidence="1" key="1">
    <citation type="submission" date="2021-01" db="EMBL/GenBank/DDBJ databases">
        <authorList>
            <person name="Corre E."/>
            <person name="Pelletier E."/>
            <person name="Niang G."/>
            <person name="Scheremetjew M."/>
            <person name="Finn R."/>
            <person name="Kale V."/>
            <person name="Holt S."/>
            <person name="Cochrane G."/>
            <person name="Meng A."/>
            <person name="Brown T."/>
            <person name="Cohen L."/>
        </authorList>
    </citation>
    <scope>NUCLEOTIDE SEQUENCE</scope>
    <source>
        <strain evidence="1">CCMP1243</strain>
    </source>
</reference>
<sequence length="110" mass="12867">MPPKGAKKKQPGENVRMFLQRQEELQKFQQQIHEQDQLKAFAYFENKALKKQASEAATRAKKAGVDELECLDIEVKTRRRACLKEFYEQQNQRYAKELEAMGLALSGDRY</sequence>
<dbReference type="AlphaFoldDB" id="A0A7S2S799"/>